<evidence type="ECO:0000313" key="4">
    <source>
        <dbReference type="Proteomes" id="UP000029121"/>
    </source>
</evidence>
<dbReference type="Pfam" id="PF25896">
    <property type="entry name" value="HTH_AT3G52170"/>
    <property type="match status" value="1"/>
</dbReference>
<keyword evidence="4" id="KW-1185">Reference proteome</keyword>
<dbReference type="EMBL" id="KB870812">
    <property type="protein sequence ID" value="EOA14363.1"/>
    <property type="molecule type" value="Genomic_DNA"/>
</dbReference>
<feature type="region of interest" description="Disordered" evidence="1">
    <location>
        <begin position="156"/>
        <end position="185"/>
    </location>
</feature>
<evidence type="ECO:0000313" key="3">
    <source>
        <dbReference type="EMBL" id="EOA14363.1"/>
    </source>
</evidence>
<organism evidence="3 4">
    <name type="scientific">Capsella rubella</name>
    <dbReference type="NCBI Taxonomy" id="81985"/>
    <lineage>
        <taxon>Eukaryota</taxon>
        <taxon>Viridiplantae</taxon>
        <taxon>Streptophyta</taxon>
        <taxon>Embryophyta</taxon>
        <taxon>Tracheophyta</taxon>
        <taxon>Spermatophyta</taxon>
        <taxon>Magnoliopsida</taxon>
        <taxon>eudicotyledons</taxon>
        <taxon>Gunneridae</taxon>
        <taxon>Pentapetalae</taxon>
        <taxon>rosids</taxon>
        <taxon>malvids</taxon>
        <taxon>Brassicales</taxon>
        <taxon>Brassicaceae</taxon>
        <taxon>Camelineae</taxon>
        <taxon>Capsella</taxon>
    </lineage>
</organism>
<feature type="compositionally biased region" description="Polar residues" evidence="1">
    <location>
        <begin position="165"/>
        <end position="177"/>
    </location>
</feature>
<proteinExistence type="predicted"/>
<accession>R0GT33</accession>
<evidence type="ECO:0000259" key="2">
    <source>
        <dbReference type="Pfam" id="PF25896"/>
    </source>
</evidence>
<dbReference type="InterPro" id="IPR058941">
    <property type="entry name" value="HTH_AT3G52170-like"/>
</dbReference>
<protein>
    <recommendedName>
        <fullName evidence="2">AT3G52170-like helix-turn-helix domain-containing protein</fullName>
    </recommendedName>
</protein>
<feature type="domain" description="AT3G52170-like helix-turn-helix" evidence="2">
    <location>
        <begin position="50"/>
        <end position="98"/>
    </location>
</feature>
<dbReference type="InterPro" id="IPR058942">
    <property type="entry name" value="AT3G52170-like"/>
</dbReference>
<dbReference type="KEGG" id="crb:17874950"/>
<dbReference type="AlphaFoldDB" id="R0GT33"/>
<evidence type="ECO:0000256" key="1">
    <source>
        <dbReference type="SAM" id="MobiDB-lite"/>
    </source>
</evidence>
<dbReference type="eggNOG" id="ENOG502S4TR">
    <property type="taxonomic scope" value="Eukaryota"/>
</dbReference>
<dbReference type="PANTHER" id="PTHR34568">
    <property type="entry name" value="RRM DOMAIN-CONTAINING PROTEIN"/>
    <property type="match status" value="1"/>
</dbReference>
<reference evidence="4" key="1">
    <citation type="journal article" date="2013" name="Nat. Genet.">
        <title>The Capsella rubella genome and the genomic consequences of rapid mating system evolution.</title>
        <authorList>
            <person name="Slotte T."/>
            <person name="Hazzouri K.M."/>
            <person name="Agren J.A."/>
            <person name="Koenig D."/>
            <person name="Maumus F."/>
            <person name="Guo Y.L."/>
            <person name="Steige K."/>
            <person name="Platts A.E."/>
            <person name="Escobar J.S."/>
            <person name="Newman L.K."/>
            <person name="Wang W."/>
            <person name="Mandakova T."/>
            <person name="Vello E."/>
            <person name="Smith L.M."/>
            <person name="Henz S.R."/>
            <person name="Steffen J."/>
            <person name="Takuno S."/>
            <person name="Brandvain Y."/>
            <person name="Coop G."/>
            <person name="Andolfatto P."/>
            <person name="Hu T.T."/>
            <person name="Blanchette M."/>
            <person name="Clark R.M."/>
            <person name="Quesneville H."/>
            <person name="Nordborg M."/>
            <person name="Gaut B.S."/>
            <person name="Lysak M.A."/>
            <person name="Jenkins J."/>
            <person name="Grimwood J."/>
            <person name="Chapman J."/>
            <person name="Prochnik S."/>
            <person name="Shu S."/>
            <person name="Rokhsar D."/>
            <person name="Schmutz J."/>
            <person name="Weigel D."/>
            <person name="Wright S.I."/>
        </authorList>
    </citation>
    <scope>NUCLEOTIDE SEQUENCE [LARGE SCALE GENOMIC DNA]</scope>
    <source>
        <strain evidence="4">cv. Monte Gargano</strain>
    </source>
</reference>
<dbReference type="PANTHER" id="PTHR34568:SF4">
    <property type="entry name" value="OS02G0638000 PROTEIN"/>
    <property type="match status" value="1"/>
</dbReference>
<gene>
    <name evidence="3" type="ORF">CARUB_v10027548mg</name>
</gene>
<dbReference type="Proteomes" id="UP000029121">
    <property type="component" value="Unassembled WGS sequence"/>
</dbReference>
<name>R0GT33_9BRAS</name>
<dbReference type="OrthoDB" id="1930826at2759"/>
<sequence>MFFHLRCLFAVSVARRHTVFRTDVKQLARFYGSPAVCESLTTSKVPKRLSREDRRVLVEAYVNEYRAANAGRFPTMYATYKEVGGSYYIVREIFQELMKLKTKAPVPIGGTTLSEVSHSTPDDASSHFSPVVVAPEFQAGSLDIETVSELRQDIIDSSHSDSDGESNLQGNNLVNTATDDKRETETCQRIEVEECLKNSETEEEGNMTQLGNIESKADNLEGDVSADFVPTETRQVSVTEAGGKVKERSSAWSNIMSFAKEFANIFRS</sequence>
<dbReference type="STRING" id="81985.R0GT33"/>